<proteinExistence type="inferred from homology"/>
<dbReference type="AlphaFoldDB" id="A0AAE0KRU0"/>
<keyword evidence="5" id="KW-1185">Reference proteome</keyword>
<keyword evidence="2" id="KW-0328">Glycosyltransferase</keyword>
<dbReference type="PANTHER" id="PTHR31306">
    <property type="entry name" value="ALPHA-1,6-MANNOSYLTRANSFERASE MNN11-RELATED"/>
    <property type="match status" value="1"/>
</dbReference>
<evidence type="ECO:0000313" key="5">
    <source>
        <dbReference type="Proteomes" id="UP001190700"/>
    </source>
</evidence>
<dbReference type="InterPro" id="IPR029044">
    <property type="entry name" value="Nucleotide-diphossugar_trans"/>
</dbReference>
<evidence type="ECO:0000256" key="2">
    <source>
        <dbReference type="ARBA" id="ARBA00022676"/>
    </source>
</evidence>
<protein>
    <submittedName>
        <fullName evidence="4">Uncharacterized protein</fullName>
    </submittedName>
</protein>
<dbReference type="Proteomes" id="UP001190700">
    <property type="component" value="Unassembled WGS sequence"/>
</dbReference>
<evidence type="ECO:0000256" key="3">
    <source>
        <dbReference type="ARBA" id="ARBA00022679"/>
    </source>
</evidence>
<dbReference type="EMBL" id="LGRX02019563">
    <property type="protein sequence ID" value="KAK3258393.1"/>
    <property type="molecule type" value="Genomic_DNA"/>
</dbReference>
<accession>A0AAE0KRU0</accession>
<name>A0AAE0KRU0_9CHLO</name>
<dbReference type="GO" id="GO:0016757">
    <property type="term" value="F:glycosyltransferase activity"/>
    <property type="evidence" value="ECO:0007669"/>
    <property type="project" value="UniProtKB-KW"/>
</dbReference>
<comment type="similarity">
    <text evidence="1">Belongs to the glycosyltransferase 34 family.</text>
</comment>
<dbReference type="InterPro" id="IPR008630">
    <property type="entry name" value="Glyco_trans_34"/>
</dbReference>
<organism evidence="4 5">
    <name type="scientific">Cymbomonas tetramitiformis</name>
    <dbReference type="NCBI Taxonomy" id="36881"/>
    <lineage>
        <taxon>Eukaryota</taxon>
        <taxon>Viridiplantae</taxon>
        <taxon>Chlorophyta</taxon>
        <taxon>Pyramimonadophyceae</taxon>
        <taxon>Pyramimonadales</taxon>
        <taxon>Pyramimonadaceae</taxon>
        <taxon>Cymbomonas</taxon>
    </lineage>
</organism>
<gene>
    <name evidence="4" type="ORF">CYMTET_32559</name>
</gene>
<dbReference type="GO" id="GO:0006487">
    <property type="term" value="P:protein N-linked glycosylation"/>
    <property type="evidence" value="ECO:0007669"/>
    <property type="project" value="TreeGrafter"/>
</dbReference>
<dbReference type="Pfam" id="PF05637">
    <property type="entry name" value="Glyco_transf_34"/>
    <property type="match status" value="2"/>
</dbReference>
<dbReference type="GO" id="GO:0000139">
    <property type="term" value="C:Golgi membrane"/>
    <property type="evidence" value="ECO:0007669"/>
    <property type="project" value="TreeGrafter"/>
</dbReference>
<dbReference type="PANTHER" id="PTHR31306:SF4">
    <property type="entry name" value="ALPHA-1,2-GALACTOSYLTRANSFERASE"/>
    <property type="match status" value="1"/>
</dbReference>
<reference evidence="4 5" key="1">
    <citation type="journal article" date="2015" name="Genome Biol. Evol.">
        <title>Comparative Genomics of a Bacterivorous Green Alga Reveals Evolutionary Causalities and Consequences of Phago-Mixotrophic Mode of Nutrition.</title>
        <authorList>
            <person name="Burns J.A."/>
            <person name="Paasch A."/>
            <person name="Narechania A."/>
            <person name="Kim E."/>
        </authorList>
    </citation>
    <scope>NUCLEOTIDE SEQUENCE [LARGE SCALE GENOMIC DNA]</scope>
    <source>
        <strain evidence="4 5">PLY_AMNH</strain>
    </source>
</reference>
<evidence type="ECO:0000256" key="1">
    <source>
        <dbReference type="ARBA" id="ARBA00005664"/>
    </source>
</evidence>
<sequence length="242" mass="28493">MFTEEVALASLQNKMDYCDLHDDVTCHLRTSGTDVCTSFVWEKEFSLLRHLRDHEWLLWADCDALITNFSRPLSSIVDAAGPDHNLIVIEDHNYYNLGVLMLRSGDWAEWLITELLKPRDVIEYSPGAWRDTKSFRDLVAKHPEVISRIKVVEKKRLQSYDMDWDLHDFIYHQPNCKYNLKTKMDGVLDCRRRFLSHSFRISGSPNGIAEYKPRSLALEPDQYVSLSHRLRCLWRRMSQTWS</sequence>
<evidence type="ECO:0000313" key="4">
    <source>
        <dbReference type="EMBL" id="KAK3258393.1"/>
    </source>
</evidence>
<comment type="caution">
    <text evidence="4">The sequence shown here is derived from an EMBL/GenBank/DDBJ whole genome shotgun (WGS) entry which is preliminary data.</text>
</comment>
<dbReference type="Gene3D" id="3.90.550.10">
    <property type="entry name" value="Spore Coat Polysaccharide Biosynthesis Protein SpsA, Chain A"/>
    <property type="match status" value="1"/>
</dbReference>
<keyword evidence="3" id="KW-0808">Transferase</keyword>